<dbReference type="InterPro" id="IPR020843">
    <property type="entry name" value="ER"/>
</dbReference>
<evidence type="ECO:0000259" key="5">
    <source>
        <dbReference type="SMART" id="SM00829"/>
    </source>
</evidence>
<dbReference type="GO" id="GO:0008270">
    <property type="term" value="F:zinc ion binding"/>
    <property type="evidence" value="ECO:0007669"/>
    <property type="project" value="InterPro"/>
</dbReference>
<sequence length="339" mass="35889">MVTISVREPHALLVENREPPSPGPGEIAMRVVRAGICGSDMHILHGSNPFVVYPRIIGHEFSGIVSALGTGVSNLAVGDHVVADPVISCGRCYPCLVGRSNVCAHLQVIGVHRDGGFRSTAVIPQENAVKIHPSLEFDIAALAEPLAVAANVLWRTGCDTRDTVLIYGAGTVGLTVIQVAKMRGARCIVADIDPDRLERARSFGADVLIDSKRQSVAEIVGGEMEGLGPSVVIDGAGIPALLEEACRVAAPAGRIGLLGFSGAPCNISQQEIVRKELTLVGSRLNRRFIPEVIGWLENGDLKPADMITQTFPAADAQAAFDLIDNHPEKTLKVQLAFPA</sequence>
<dbReference type="SUPFAM" id="SSF50129">
    <property type="entry name" value="GroES-like"/>
    <property type="match status" value="1"/>
</dbReference>
<dbReference type="AlphaFoldDB" id="A0A081CZ40"/>
<evidence type="ECO:0000256" key="4">
    <source>
        <dbReference type="RuleBase" id="RU361277"/>
    </source>
</evidence>
<comment type="similarity">
    <text evidence="4">Belongs to the zinc-containing alcohol dehydrogenase family.</text>
</comment>
<dbReference type="InterPro" id="IPR050129">
    <property type="entry name" value="Zn_alcohol_dh"/>
</dbReference>
<feature type="domain" description="Enoyl reductase (ER)" evidence="5">
    <location>
        <begin position="7"/>
        <end position="335"/>
    </location>
</feature>
<dbReference type="InterPro" id="IPR013154">
    <property type="entry name" value="ADH-like_N"/>
</dbReference>
<evidence type="ECO:0000256" key="1">
    <source>
        <dbReference type="ARBA" id="ARBA00022723"/>
    </source>
</evidence>
<dbReference type="PANTHER" id="PTHR43401:SF2">
    <property type="entry name" value="L-THREONINE 3-DEHYDROGENASE"/>
    <property type="match status" value="1"/>
</dbReference>
<name>A0A081CZ40_9HYPH</name>
<evidence type="ECO:0000256" key="3">
    <source>
        <dbReference type="ARBA" id="ARBA00023002"/>
    </source>
</evidence>
<proteinExistence type="inferred from homology"/>
<dbReference type="PANTHER" id="PTHR43401">
    <property type="entry name" value="L-THREONINE 3-DEHYDROGENASE"/>
    <property type="match status" value="1"/>
</dbReference>
<dbReference type="NCBIfam" id="NF007489">
    <property type="entry name" value="PRK10083.1"/>
    <property type="match status" value="1"/>
</dbReference>
<keyword evidence="3" id="KW-0560">Oxidoreductase</keyword>
<evidence type="ECO:0000256" key="2">
    <source>
        <dbReference type="ARBA" id="ARBA00022833"/>
    </source>
</evidence>
<comment type="cofactor">
    <cofactor evidence="4">
        <name>Zn(2+)</name>
        <dbReference type="ChEBI" id="CHEBI:29105"/>
    </cofactor>
</comment>
<dbReference type="InterPro" id="IPR013149">
    <property type="entry name" value="ADH-like_C"/>
</dbReference>
<comment type="caution">
    <text evidence="6">The sequence shown here is derived from an EMBL/GenBank/DDBJ whole genome shotgun (WGS) entry which is preliminary data.</text>
</comment>
<dbReference type="OrthoDB" id="9809185at2"/>
<dbReference type="Pfam" id="PF08240">
    <property type="entry name" value="ADH_N"/>
    <property type="match status" value="1"/>
</dbReference>
<dbReference type="InterPro" id="IPR002328">
    <property type="entry name" value="ADH_Zn_CS"/>
</dbReference>
<dbReference type="InterPro" id="IPR011032">
    <property type="entry name" value="GroES-like_sf"/>
</dbReference>
<dbReference type="PROSITE" id="PS00059">
    <property type="entry name" value="ADH_ZINC"/>
    <property type="match status" value="1"/>
</dbReference>
<dbReference type="Gene3D" id="3.40.50.720">
    <property type="entry name" value="NAD(P)-binding Rossmann-like Domain"/>
    <property type="match status" value="1"/>
</dbReference>
<dbReference type="Gene3D" id="3.90.180.10">
    <property type="entry name" value="Medium-chain alcohol dehydrogenases, catalytic domain"/>
    <property type="match status" value="1"/>
</dbReference>
<dbReference type="RefSeq" id="WP_045231481.1">
    <property type="nucleotide sequence ID" value="NZ_BBJU01000023.1"/>
</dbReference>
<reference evidence="6 7" key="1">
    <citation type="submission" date="2014-08" db="EMBL/GenBank/DDBJ databases">
        <title>Whole genome shotgun sequence of Rhizobium rubi NBRC 13261.</title>
        <authorList>
            <person name="Katano-Makiyama Y."/>
            <person name="Hosoyama A."/>
            <person name="Hashimoto M."/>
            <person name="Hosoyama Y."/>
            <person name="Noguchi M."/>
            <person name="Tsuchikane K."/>
            <person name="Uohara A."/>
            <person name="Ohji S."/>
            <person name="Ichikawa N."/>
            <person name="Kimura A."/>
            <person name="Yamazoe A."/>
            <person name="Fujita N."/>
        </authorList>
    </citation>
    <scope>NUCLEOTIDE SEQUENCE [LARGE SCALE GENOMIC DNA]</scope>
    <source>
        <strain evidence="6 7">NBRC 13261</strain>
    </source>
</reference>
<evidence type="ECO:0000313" key="6">
    <source>
        <dbReference type="EMBL" id="GAK71936.1"/>
    </source>
</evidence>
<evidence type="ECO:0000313" key="7">
    <source>
        <dbReference type="Proteomes" id="UP000028701"/>
    </source>
</evidence>
<dbReference type="EMBL" id="BBJU01000023">
    <property type="protein sequence ID" value="GAK71936.1"/>
    <property type="molecule type" value="Genomic_DNA"/>
</dbReference>
<dbReference type="SUPFAM" id="SSF51735">
    <property type="entry name" value="NAD(P)-binding Rossmann-fold domains"/>
    <property type="match status" value="1"/>
</dbReference>
<dbReference type="Pfam" id="PF00107">
    <property type="entry name" value="ADH_zinc_N"/>
    <property type="match status" value="1"/>
</dbReference>
<keyword evidence="1 4" id="KW-0479">Metal-binding</keyword>
<dbReference type="CDD" id="cd08261">
    <property type="entry name" value="Zn_ADH7"/>
    <property type="match status" value="1"/>
</dbReference>
<dbReference type="InterPro" id="IPR036291">
    <property type="entry name" value="NAD(P)-bd_dom_sf"/>
</dbReference>
<accession>A0A081CZ40</accession>
<dbReference type="SMART" id="SM00829">
    <property type="entry name" value="PKS_ER"/>
    <property type="match status" value="1"/>
</dbReference>
<dbReference type="eggNOG" id="COG1063">
    <property type="taxonomic scope" value="Bacteria"/>
</dbReference>
<dbReference type="GO" id="GO:0016616">
    <property type="term" value="F:oxidoreductase activity, acting on the CH-OH group of donors, NAD or NADP as acceptor"/>
    <property type="evidence" value="ECO:0007669"/>
    <property type="project" value="UniProtKB-ARBA"/>
</dbReference>
<protein>
    <submittedName>
        <fullName evidence="6">Starvation-sensing protein RspB</fullName>
    </submittedName>
</protein>
<organism evidence="6 7">
    <name type="scientific">Agrobacterium rubi TR3 = NBRC 13261</name>
    <dbReference type="NCBI Taxonomy" id="1368415"/>
    <lineage>
        <taxon>Bacteria</taxon>
        <taxon>Pseudomonadati</taxon>
        <taxon>Pseudomonadota</taxon>
        <taxon>Alphaproteobacteria</taxon>
        <taxon>Hyphomicrobiales</taxon>
        <taxon>Rhizobiaceae</taxon>
        <taxon>Rhizobium/Agrobacterium group</taxon>
        <taxon>Agrobacterium</taxon>
    </lineage>
</organism>
<gene>
    <name evidence="6" type="primary">rspB</name>
    <name evidence="6" type="ORF">RRU01S_23_00110</name>
</gene>
<keyword evidence="2 4" id="KW-0862">Zinc</keyword>
<dbReference type="Proteomes" id="UP000028701">
    <property type="component" value="Unassembled WGS sequence"/>
</dbReference>